<dbReference type="Proteomes" id="UP000186922">
    <property type="component" value="Unassembled WGS sequence"/>
</dbReference>
<reference evidence="1 2" key="1">
    <citation type="journal article" date="2016" name="Nat. Commun.">
        <title>Extremotolerant tardigrade genome and improved radiotolerance of human cultured cells by tardigrade-unique protein.</title>
        <authorList>
            <person name="Hashimoto T."/>
            <person name="Horikawa D.D."/>
            <person name="Saito Y."/>
            <person name="Kuwahara H."/>
            <person name="Kozuka-Hata H."/>
            <person name="Shin-I T."/>
            <person name="Minakuchi Y."/>
            <person name="Ohishi K."/>
            <person name="Motoyama A."/>
            <person name="Aizu T."/>
            <person name="Enomoto A."/>
            <person name="Kondo K."/>
            <person name="Tanaka S."/>
            <person name="Hara Y."/>
            <person name="Koshikawa S."/>
            <person name="Sagara H."/>
            <person name="Miura T."/>
            <person name="Yokobori S."/>
            <person name="Miyagawa K."/>
            <person name="Suzuki Y."/>
            <person name="Kubo T."/>
            <person name="Oyama M."/>
            <person name="Kohara Y."/>
            <person name="Fujiyama A."/>
            <person name="Arakawa K."/>
            <person name="Katayama T."/>
            <person name="Toyoda A."/>
            <person name="Kunieda T."/>
        </authorList>
    </citation>
    <scope>NUCLEOTIDE SEQUENCE [LARGE SCALE GENOMIC DNA]</scope>
    <source>
        <strain evidence="1 2">YOKOZUNA-1</strain>
    </source>
</reference>
<keyword evidence="2" id="KW-1185">Reference proteome</keyword>
<gene>
    <name evidence="1" type="primary">RvY_06316</name>
    <name evidence="1" type="synonym">RvY_06316.2</name>
    <name evidence="1" type="ORF">RvY_06316-2</name>
</gene>
<evidence type="ECO:0000313" key="1">
    <source>
        <dbReference type="EMBL" id="GAU94569.1"/>
    </source>
</evidence>
<name>A0A1D1UY53_RAMVA</name>
<proteinExistence type="predicted"/>
<accession>A0A1D1UY53</accession>
<dbReference type="EMBL" id="BDGG01000002">
    <property type="protein sequence ID" value="GAU94569.1"/>
    <property type="molecule type" value="Genomic_DNA"/>
</dbReference>
<evidence type="ECO:0000313" key="2">
    <source>
        <dbReference type="Proteomes" id="UP000186922"/>
    </source>
</evidence>
<dbReference type="AlphaFoldDB" id="A0A1D1UY53"/>
<organism evidence="1 2">
    <name type="scientific">Ramazzottius varieornatus</name>
    <name type="common">Water bear</name>
    <name type="synonym">Tardigrade</name>
    <dbReference type="NCBI Taxonomy" id="947166"/>
    <lineage>
        <taxon>Eukaryota</taxon>
        <taxon>Metazoa</taxon>
        <taxon>Ecdysozoa</taxon>
        <taxon>Tardigrada</taxon>
        <taxon>Eutardigrada</taxon>
        <taxon>Parachela</taxon>
        <taxon>Hypsibioidea</taxon>
        <taxon>Ramazzottiidae</taxon>
        <taxon>Ramazzottius</taxon>
    </lineage>
</organism>
<protein>
    <submittedName>
        <fullName evidence="1">Uncharacterized protein</fullName>
    </submittedName>
</protein>
<comment type="caution">
    <text evidence="1">The sequence shown here is derived from an EMBL/GenBank/DDBJ whole genome shotgun (WGS) entry which is preliminary data.</text>
</comment>
<sequence length="156" mass="17707">MKTHSVATAQLCISLMFTLQDLSSSLKAVTRKSFLNIEIVTLGYTSREGIGALPFTAPVMDIVVSQLNLLYQTSFNISQTYRFAENSTCQDLKETSEVYFSEWYYRPTGSFDLRAYIAPSKHLSRDDERLKIAPAYFCSDALVIRQLVMTVWAFTT</sequence>